<dbReference type="InterPro" id="IPR011013">
    <property type="entry name" value="Gal_mutarotase_sf_dom"/>
</dbReference>
<keyword evidence="7" id="KW-1185">Reference proteome</keyword>
<dbReference type="SUPFAM" id="SSF49785">
    <property type="entry name" value="Galactose-binding domain-like"/>
    <property type="match status" value="1"/>
</dbReference>
<proteinExistence type="inferred from homology"/>
<dbReference type="SMART" id="SM00776">
    <property type="entry name" value="NPCBM"/>
    <property type="match status" value="1"/>
</dbReference>
<dbReference type="CDD" id="cd14752">
    <property type="entry name" value="GH31_N"/>
    <property type="match status" value="1"/>
</dbReference>
<dbReference type="InterPro" id="IPR013783">
    <property type="entry name" value="Ig-like_fold"/>
</dbReference>
<dbReference type="GO" id="GO:0030246">
    <property type="term" value="F:carbohydrate binding"/>
    <property type="evidence" value="ECO:0007669"/>
    <property type="project" value="InterPro"/>
</dbReference>
<dbReference type="InterPro" id="IPR013780">
    <property type="entry name" value="Glyco_hydro_b"/>
</dbReference>
<dbReference type="RefSeq" id="WP_167148381.1">
    <property type="nucleotide sequence ID" value="NZ_JAAMOX010000001.1"/>
</dbReference>
<dbReference type="GO" id="GO:0004553">
    <property type="term" value="F:hydrolase activity, hydrolyzing O-glycosyl compounds"/>
    <property type="evidence" value="ECO:0007669"/>
    <property type="project" value="InterPro"/>
</dbReference>
<evidence type="ECO:0000256" key="1">
    <source>
        <dbReference type="ARBA" id="ARBA00007806"/>
    </source>
</evidence>
<dbReference type="Gene3D" id="2.60.40.10">
    <property type="entry name" value="Immunoglobulins"/>
    <property type="match status" value="1"/>
</dbReference>
<dbReference type="InterPro" id="IPR051816">
    <property type="entry name" value="Glycosyl_Hydrolase_31"/>
</dbReference>
<dbReference type="GO" id="GO:0005975">
    <property type="term" value="P:carbohydrate metabolic process"/>
    <property type="evidence" value="ECO:0007669"/>
    <property type="project" value="InterPro"/>
</dbReference>
<feature type="region of interest" description="Disordered" evidence="2">
    <location>
        <begin position="1514"/>
        <end position="1550"/>
    </location>
</feature>
<dbReference type="Pfam" id="PF10633">
    <property type="entry name" value="NPCBM_assoc"/>
    <property type="match status" value="1"/>
</dbReference>
<dbReference type="PANTHER" id="PTHR43863:SF2">
    <property type="entry name" value="MALTASE-GLUCOAMYLASE"/>
    <property type="match status" value="1"/>
</dbReference>
<evidence type="ECO:0000256" key="3">
    <source>
        <dbReference type="SAM" id="Phobius"/>
    </source>
</evidence>
<dbReference type="Proteomes" id="UP000541033">
    <property type="component" value="Unassembled WGS sequence"/>
</dbReference>
<dbReference type="Gene3D" id="3.20.20.80">
    <property type="entry name" value="Glycosidases"/>
    <property type="match status" value="1"/>
</dbReference>
<dbReference type="EMBL" id="JAAMOX010000001">
    <property type="protein sequence ID" value="NIH53068.1"/>
    <property type="molecule type" value="Genomic_DNA"/>
</dbReference>
<dbReference type="Gene3D" id="2.60.40.1180">
    <property type="entry name" value="Golgi alpha-mannosidase II"/>
    <property type="match status" value="2"/>
</dbReference>
<dbReference type="Gene3D" id="2.60.120.1060">
    <property type="entry name" value="NPCBM/NEW2 domain"/>
    <property type="match status" value="1"/>
</dbReference>
<feature type="region of interest" description="Disordered" evidence="2">
    <location>
        <begin position="28"/>
        <end position="52"/>
    </location>
</feature>
<dbReference type="InterPro" id="IPR017853">
    <property type="entry name" value="GH"/>
</dbReference>
<dbReference type="PANTHER" id="PTHR43863">
    <property type="entry name" value="HYDROLASE, PUTATIVE (AFU_ORTHOLOGUE AFUA_1G03140)-RELATED"/>
    <property type="match status" value="1"/>
</dbReference>
<accession>A0A7X5R013</accession>
<dbReference type="InterPro" id="IPR018905">
    <property type="entry name" value="A-galactase_NEW3"/>
</dbReference>
<comment type="similarity">
    <text evidence="1">Belongs to the glycosyl hydrolase 31 family.</text>
</comment>
<comment type="caution">
    <text evidence="6">The sequence shown here is derived from an EMBL/GenBank/DDBJ whole genome shotgun (WGS) entry which is preliminary data.</text>
</comment>
<feature type="domain" description="Glycosyl hydrolase family 98 putative carbohydrate-binding module" evidence="5">
    <location>
        <begin position="1099"/>
        <end position="1248"/>
    </location>
</feature>
<organism evidence="6 7">
    <name type="scientific">Lysinibacter cavernae</name>
    <dbReference type="NCBI Taxonomy" id="1640652"/>
    <lineage>
        <taxon>Bacteria</taxon>
        <taxon>Bacillati</taxon>
        <taxon>Actinomycetota</taxon>
        <taxon>Actinomycetes</taxon>
        <taxon>Micrococcales</taxon>
        <taxon>Microbacteriaceae</taxon>
        <taxon>Lysinibacter</taxon>
    </lineage>
</organism>
<evidence type="ECO:0000256" key="2">
    <source>
        <dbReference type="SAM" id="MobiDB-lite"/>
    </source>
</evidence>
<dbReference type="InterPro" id="IPR013222">
    <property type="entry name" value="Glyco_hyd_98_carb-bd"/>
</dbReference>
<dbReference type="InterPro" id="IPR058094">
    <property type="entry name" value="Ig-like_OmpL47-like"/>
</dbReference>
<evidence type="ECO:0000313" key="7">
    <source>
        <dbReference type="Proteomes" id="UP000541033"/>
    </source>
</evidence>
<sequence>MTAAGALVVSLLPLALISSGAQAAPVPAAKTSAPKPVSPEVPLDPTGKTLGAISGVTQTGSAVTMTAERGAIRVTFLDDTSLRVEADPSGIFSDPANTPQGDVKQSANIVVGAQDFAGTTVSLANGSTIAVSTPRVTLEIDKATSQMTLKRADGSVVWAEKSPLSLSATASTQTLKSQPGEQFIGGGMQNGRSIHTGATINIARNSDWDDDGYPNAVPYYMSSNGYGVLRDTFAKGSYVFAGDPTLSHQEKRFDAFYFVGDYKQSLDGYTKLTGRPMMPPVYALEYGDADCYNRSSPSYKPSGFGDPGNMKQVTPDAAKVAQGFVDHNMPGGWMLVNDGYGCEYTQLPETTAKIAEVSGMKTGLWTERSLTNQPYEVGDAGIRMRKLDVAWVGSGYRLALTGCEAAYNGIEQNSDARGTALMVEGWAGSQRCGMQWTGDHTGNLDAVRWQVSALTGAGNSGLAFTTGDVDGIFGGSMQSYVRDLQWKTFAPALYSMSGWASTDKRPWLYGDEATEINRSYLELRQRLLPYIYTLAAESHSSGTPMMRSLALEYPNDPASYSAEANNEFLLGNDFLVAPVFTASNVRNGIYLPEGTWVDYWSGELYQGGRVLNGYSAPLDMLPVFVRAGAVVPQGIAARNSALTPEDSAITVDIYPAGTSTFTLYEDDKTTRAYQSGAASSQEFTVSAPESDAGDVSVTVGARVGEYSGKSASRPYVLDVHSGTRPDAVERDGVALDVLADRAAFDAADQGWFYDADAAGGTVHVKVGAVGSGTAAAVVLKGASAVGGSDSDALAAQVDVQLDDQVFLEGETTATVVFTNTGDQAKTEVSVEPVLPANWTLTKPVAASIARVEPGALATVTFTAKPSAGAAGGPQTVSAKATYTDAGGTLQSVEGANQIYVGYGSIAGAYNLVSTTDLATRTAGNFDGGGSSLSAEELAKQGIVPGAPVTVGTGDSAVTYTWPNVANGTPNSVQLDGQTISVGGTGTHLAILGSAASTAGVANEVKLQYTDGSTQMATFTYPNWLQPTDLKGATLAISTQGRNSATNPAGYEYGQYKYQVFQAMVRLNPVKELKSVTLPVNSAVKIFDWNVVARALPAPVTADAFVSDLAWVSATNGYGVIGKDVANKDSASSPDLPLVINTSAELKKTYTKGLGVHAPSKITYYLGGSCSTFTADVGLEDAFNGTVIFKVDVDGVKKYQGTTFKAGFPTESIAIDVTGAQYIDLIVDPIDPKAISGAHGVWGDARVTCAEPDTEPPLTTATSSVDAATTGWYTASPVVTLSATDNVLVSDTQFRLGSGEWQTYVEPFVISDGETEVWYRSTDTNGNVESEKSLGVLRVDTQRPSVEAVADPDARTVTVTASDSGSGIGAIEYSTDTGGTWQAYTEPITAPDGGIRVQVRATDVAGNISAERDAVVIAPKPTGPDPDPASILVSGKLTPGGSITVRYAGAGSAASVELWLHSTPTKLASSTADASGSGLVETAIPEATELGTHELRLVVDGQTIAQTAITVVAADDPNVTVPEPGSGGNSNGNGSGSAGSQATGSAGLARTGSTDGGWTMLAALGLVLVGLVSRRRRA</sequence>
<evidence type="ECO:0000313" key="6">
    <source>
        <dbReference type="EMBL" id="NIH53068.1"/>
    </source>
</evidence>
<dbReference type="SUPFAM" id="SSF51445">
    <property type="entry name" value="(Trans)glycosidases"/>
    <property type="match status" value="1"/>
</dbReference>
<dbReference type="Pfam" id="PF17137">
    <property type="entry name" value="DUF5110"/>
    <property type="match status" value="1"/>
</dbReference>
<dbReference type="Pfam" id="PF01055">
    <property type="entry name" value="Glyco_hydro_31_2nd"/>
    <property type="match status" value="1"/>
</dbReference>
<dbReference type="InterPro" id="IPR038637">
    <property type="entry name" value="NPCBM_sf"/>
</dbReference>
<dbReference type="InterPro" id="IPR000322">
    <property type="entry name" value="Glyco_hydro_31_TIM"/>
</dbReference>
<feature type="signal peptide" evidence="4">
    <location>
        <begin position="1"/>
        <end position="23"/>
    </location>
</feature>
<feature type="transmembrane region" description="Helical" evidence="3">
    <location>
        <begin position="1555"/>
        <end position="1572"/>
    </location>
</feature>
<keyword evidence="3" id="KW-1133">Transmembrane helix</keyword>
<dbReference type="InterPro" id="IPR048395">
    <property type="entry name" value="Glyco_hydro_31_C"/>
</dbReference>
<evidence type="ECO:0000256" key="4">
    <source>
        <dbReference type="SAM" id="SignalP"/>
    </source>
</evidence>
<keyword evidence="4" id="KW-0732">Signal</keyword>
<dbReference type="SUPFAM" id="SSF74650">
    <property type="entry name" value="Galactose mutarotase-like"/>
    <property type="match status" value="1"/>
</dbReference>
<dbReference type="InterPro" id="IPR033403">
    <property type="entry name" value="DUF5110"/>
</dbReference>
<feature type="chain" id="PRO_5031233603" evidence="4">
    <location>
        <begin position="24"/>
        <end position="1577"/>
    </location>
</feature>
<feature type="compositionally biased region" description="Low complexity" evidence="2">
    <location>
        <begin position="1537"/>
        <end position="1546"/>
    </location>
</feature>
<dbReference type="NCBIfam" id="NF047446">
    <property type="entry name" value="barrel_OmpL47"/>
    <property type="match status" value="2"/>
</dbReference>
<dbReference type="SUPFAM" id="SSF51011">
    <property type="entry name" value="Glycosyl hydrolase domain"/>
    <property type="match status" value="1"/>
</dbReference>
<gene>
    <name evidence="6" type="ORF">FHX76_000936</name>
</gene>
<evidence type="ECO:0000259" key="5">
    <source>
        <dbReference type="SMART" id="SM00776"/>
    </source>
</evidence>
<name>A0A7X5R013_9MICO</name>
<dbReference type="InterPro" id="IPR008979">
    <property type="entry name" value="Galactose-bd-like_sf"/>
</dbReference>
<feature type="compositionally biased region" description="Gly residues" evidence="2">
    <location>
        <begin position="1524"/>
        <end position="1536"/>
    </location>
</feature>
<dbReference type="Pfam" id="PF13802">
    <property type="entry name" value="Gal_mutarotas_2"/>
    <property type="match status" value="1"/>
</dbReference>
<keyword evidence="3" id="KW-0812">Transmembrane</keyword>
<keyword evidence="3" id="KW-0472">Membrane</keyword>
<keyword evidence="6" id="KW-0378">Hydrolase</keyword>
<dbReference type="InterPro" id="IPR025887">
    <property type="entry name" value="Glyco_hydro_31_N_dom"/>
</dbReference>
<protein>
    <submittedName>
        <fullName evidence="6">Alpha-glucosidase (Family GH31 glycosyl hydrolase)</fullName>
    </submittedName>
</protein>
<reference evidence="6 7" key="1">
    <citation type="submission" date="2020-02" db="EMBL/GenBank/DDBJ databases">
        <title>Sequencing the genomes of 1000 actinobacteria strains.</title>
        <authorList>
            <person name="Klenk H.-P."/>
        </authorList>
    </citation>
    <scope>NUCLEOTIDE SEQUENCE [LARGE SCALE GENOMIC DNA]</scope>
    <source>
        <strain evidence="6 7">DSM 27960</strain>
    </source>
</reference>
<dbReference type="Pfam" id="PF08305">
    <property type="entry name" value="NPCBM"/>
    <property type="match status" value="1"/>
</dbReference>
<dbReference type="Pfam" id="PF21365">
    <property type="entry name" value="Glyco_hydro_31_3rd"/>
    <property type="match status" value="1"/>
</dbReference>
<dbReference type="Gene3D" id="2.60.40.1760">
    <property type="entry name" value="glycosyl hydrolase (family 31)"/>
    <property type="match status" value="1"/>
</dbReference>